<keyword evidence="1" id="KW-0680">Restriction system</keyword>
<dbReference type="EMBL" id="BK015912">
    <property type="protein sequence ID" value="DAF84906.1"/>
    <property type="molecule type" value="Genomic_DNA"/>
</dbReference>
<organism evidence="3">
    <name type="scientific">Siphoviridae sp. ctdjy6</name>
    <dbReference type="NCBI Taxonomy" id="2825584"/>
    <lineage>
        <taxon>Viruses</taxon>
        <taxon>Duplodnaviria</taxon>
        <taxon>Heunggongvirae</taxon>
        <taxon>Uroviricota</taxon>
        <taxon>Caudoviricetes</taxon>
    </lineage>
</organism>
<evidence type="ECO:0000313" key="3">
    <source>
        <dbReference type="EMBL" id="DAF84906.1"/>
    </source>
</evidence>
<dbReference type="SUPFAM" id="SSF116734">
    <property type="entry name" value="DNA methylase specificity domain"/>
    <property type="match status" value="1"/>
</dbReference>
<evidence type="ECO:0000256" key="2">
    <source>
        <dbReference type="ARBA" id="ARBA00023125"/>
    </source>
</evidence>
<sequence length="143" mass="16768">MVMRTRKIAEVAQFERANKSKTYGKGATLIQVSATRGDVLQLEEDGLVESKYVVVESKGQILPDYLFFAIKYAFPPFFHKWKTGLNLQVSNIERLEIRYDDDIEVQKQFIQEIQAILKLKKAYEEEIKAYEDIKKDMFTIFFN</sequence>
<proteinExistence type="predicted"/>
<protein>
    <submittedName>
        <fullName evidence="3">Type I restriction enzyme</fullName>
    </submittedName>
</protein>
<dbReference type="Gene3D" id="3.90.220.20">
    <property type="entry name" value="DNA methylase specificity domains"/>
    <property type="match status" value="1"/>
</dbReference>
<accession>A0A8S5TRS0</accession>
<dbReference type="GO" id="GO:0009307">
    <property type="term" value="P:DNA restriction-modification system"/>
    <property type="evidence" value="ECO:0007669"/>
    <property type="project" value="UniProtKB-KW"/>
</dbReference>
<dbReference type="InterPro" id="IPR044946">
    <property type="entry name" value="Restrct_endonuc_typeI_TRD_sf"/>
</dbReference>
<reference evidence="3" key="1">
    <citation type="journal article" date="2021" name="Proc. Natl. Acad. Sci. U.S.A.">
        <title>A Catalog of Tens of Thousands of Viruses from Human Metagenomes Reveals Hidden Associations with Chronic Diseases.</title>
        <authorList>
            <person name="Tisza M.J."/>
            <person name="Buck C.B."/>
        </authorList>
    </citation>
    <scope>NUCLEOTIDE SEQUENCE</scope>
    <source>
        <strain evidence="3">Ctdjy6</strain>
    </source>
</reference>
<keyword evidence="2" id="KW-0238">DNA-binding</keyword>
<dbReference type="GO" id="GO:0003677">
    <property type="term" value="F:DNA binding"/>
    <property type="evidence" value="ECO:0007669"/>
    <property type="project" value="UniProtKB-KW"/>
</dbReference>
<evidence type="ECO:0000256" key="1">
    <source>
        <dbReference type="ARBA" id="ARBA00022747"/>
    </source>
</evidence>
<name>A0A8S5TRS0_9CAUD</name>